<reference evidence="2 3" key="1">
    <citation type="journal article" date="2009" name="Nature">
        <title>The Sorghum bicolor genome and the diversification of grasses.</title>
        <authorList>
            <person name="Paterson A.H."/>
            <person name="Bowers J.E."/>
            <person name="Bruggmann R."/>
            <person name="Dubchak I."/>
            <person name="Grimwood J."/>
            <person name="Gundlach H."/>
            <person name="Haberer G."/>
            <person name="Hellsten U."/>
            <person name="Mitros T."/>
            <person name="Poliakov A."/>
            <person name="Schmutz J."/>
            <person name="Spannagl M."/>
            <person name="Tang H."/>
            <person name="Wang X."/>
            <person name="Wicker T."/>
            <person name="Bharti A.K."/>
            <person name="Chapman J."/>
            <person name="Feltus F.A."/>
            <person name="Gowik U."/>
            <person name="Grigoriev I.V."/>
            <person name="Lyons E."/>
            <person name="Maher C.A."/>
            <person name="Martis M."/>
            <person name="Narechania A."/>
            <person name="Otillar R.P."/>
            <person name="Penning B.W."/>
            <person name="Salamov A.A."/>
            <person name="Wang Y."/>
            <person name="Zhang L."/>
            <person name="Carpita N.C."/>
            <person name="Freeling M."/>
            <person name="Gingle A.R."/>
            <person name="Hash C.T."/>
            <person name="Keller B."/>
            <person name="Klein P."/>
            <person name="Kresovich S."/>
            <person name="McCann M.C."/>
            <person name="Ming R."/>
            <person name="Peterson D.G."/>
            <person name="Mehboob-ur-Rahman"/>
            <person name="Ware D."/>
            <person name="Westhoff P."/>
            <person name="Mayer K.F."/>
            <person name="Messing J."/>
            <person name="Rokhsar D.S."/>
        </authorList>
    </citation>
    <scope>NUCLEOTIDE SEQUENCE [LARGE SCALE GENOMIC DNA]</scope>
    <source>
        <strain evidence="3">cv. BTx623</strain>
    </source>
</reference>
<gene>
    <name evidence="2" type="ORF">SORBI_3002G337001</name>
</gene>
<dbReference type="Gramene" id="OQU90084">
    <property type="protein sequence ID" value="OQU90084"/>
    <property type="gene ID" value="SORBI_3002G337001"/>
</dbReference>
<keyword evidence="3" id="KW-1185">Reference proteome</keyword>
<feature type="compositionally biased region" description="Low complexity" evidence="1">
    <location>
        <begin position="41"/>
        <end position="67"/>
    </location>
</feature>
<evidence type="ECO:0000313" key="2">
    <source>
        <dbReference type="EMBL" id="OQU90084.1"/>
    </source>
</evidence>
<dbReference type="AlphaFoldDB" id="A0A1W0W6P3"/>
<organism evidence="2 3">
    <name type="scientific">Sorghum bicolor</name>
    <name type="common">Sorghum</name>
    <name type="synonym">Sorghum vulgare</name>
    <dbReference type="NCBI Taxonomy" id="4558"/>
    <lineage>
        <taxon>Eukaryota</taxon>
        <taxon>Viridiplantae</taxon>
        <taxon>Streptophyta</taxon>
        <taxon>Embryophyta</taxon>
        <taxon>Tracheophyta</taxon>
        <taxon>Spermatophyta</taxon>
        <taxon>Magnoliopsida</taxon>
        <taxon>Liliopsida</taxon>
        <taxon>Poales</taxon>
        <taxon>Poaceae</taxon>
        <taxon>PACMAD clade</taxon>
        <taxon>Panicoideae</taxon>
        <taxon>Andropogonodae</taxon>
        <taxon>Andropogoneae</taxon>
        <taxon>Sorghinae</taxon>
        <taxon>Sorghum</taxon>
    </lineage>
</organism>
<proteinExistence type="predicted"/>
<accession>A0A1W0W6P3</accession>
<evidence type="ECO:0000313" key="3">
    <source>
        <dbReference type="Proteomes" id="UP000000768"/>
    </source>
</evidence>
<dbReference type="Proteomes" id="UP000000768">
    <property type="component" value="Chromosome 2"/>
</dbReference>
<reference evidence="3" key="2">
    <citation type="journal article" date="2018" name="Plant J.">
        <title>The Sorghum bicolor reference genome: improved assembly, gene annotations, a transcriptome atlas, and signatures of genome organization.</title>
        <authorList>
            <person name="McCormick R.F."/>
            <person name="Truong S.K."/>
            <person name="Sreedasyam A."/>
            <person name="Jenkins J."/>
            <person name="Shu S."/>
            <person name="Sims D."/>
            <person name="Kennedy M."/>
            <person name="Amirebrahimi M."/>
            <person name="Weers B.D."/>
            <person name="McKinley B."/>
            <person name="Mattison A."/>
            <person name="Morishige D.T."/>
            <person name="Grimwood J."/>
            <person name="Schmutz J."/>
            <person name="Mullet J.E."/>
        </authorList>
    </citation>
    <scope>NUCLEOTIDE SEQUENCE [LARGE SCALE GENOMIC DNA]</scope>
    <source>
        <strain evidence="3">cv. BTx623</strain>
    </source>
</reference>
<dbReference type="InParanoid" id="A0A1W0W6P3"/>
<protein>
    <submittedName>
        <fullName evidence="2">Uncharacterized protein</fullName>
    </submittedName>
</protein>
<evidence type="ECO:0000256" key="1">
    <source>
        <dbReference type="SAM" id="MobiDB-lite"/>
    </source>
</evidence>
<name>A0A1W0W6P3_SORBI</name>
<feature type="region of interest" description="Disordered" evidence="1">
    <location>
        <begin position="1"/>
        <end position="24"/>
    </location>
</feature>
<dbReference type="EMBL" id="CM000761">
    <property type="protein sequence ID" value="OQU90084.1"/>
    <property type="molecule type" value="Genomic_DNA"/>
</dbReference>
<feature type="region of interest" description="Disordered" evidence="1">
    <location>
        <begin position="38"/>
        <end position="83"/>
    </location>
</feature>
<sequence length="101" mass="10669">MENGSPSKRPASGDGVAGEDQSQLASCGSFTFAQPHSRMCARAAASSQSGSSARRFARSSSSTRPRPSVLPIRQLRPAAPQRPWLLPTLVAPHRGVRVACL</sequence>